<keyword evidence="1" id="KW-0472">Membrane</keyword>
<feature type="transmembrane region" description="Helical" evidence="1">
    <location>
        <begin position="6"/>
        <end position="29"/>
    </location>
</feature>
<keyword evidence="1" id="KW-1133">Transmembrane helix</keyword>
<reference evidence="2 3" key="1">
    <citation type="submission" date="2021-07" db="EMBL/GenBank/DDBJ databases">
        <title>Paenibacillus radiodurans sp. nov., isolated from the southeastern edge of Tengger Desert.</title>
        <authorList>
            <person name="Zhang G."/>
        </authorList>
    </citation>
    <scope>NUCLEOTIDE SEQUENCE [LARGE SCALE GENOMIC DNA]</scope>
    <source>
        <strain evidence="2 3">CCM 7311</strain>
    </source>
</reference>
<keyword evidence="3" id="KW-1185">Reference proteome</keyword>
<sequence length="231" mass="26009">MLGYPLGWMIAAGLFFLLLLAAALSPVVIRGHVKRIGQDDQAELQIRALMGLVHYHWKLSDIRKKEKGLEVKKEAAAENLGGSKQQSSTDHLDSQTAMKSFQTVIQILGQTRDLFGWARRTLGHIHVTEWKWHTAVGTGDAVWTAMVTGFIWSAKTTSIGLLSQLIRLTHDPVLTVQPLYNQIYFATEGRFKARIRLGYAIYATIVLMYRLKKVKGIPKGLVGWQRILMRA</sequence>
<dbReference type="Proteomes" id="UP001519887">
    <property type="component" value="Unassembled WGS sequence"/>
</dbReference>
<dbReference type="EMBL" id="JAHZIK010000599">
    <property type="protein sequence ID" value="MBW7456523.1"/>
    <property type="molecule type" value="Genomic_DNA"/>
</dbReference>
<name>A0ABS7C6K3_9BACL</name>
<proteinExistence type="predicted"/>
<dbReference type="InterPro" id="IPR021338">
    <property type="entry name" value="DUF2953"/>
</dbReference>
<keyword evidence="1" id="KW-0812">Transmembrane</keyword>
<evidence type="ECO:0000256" key="1">
    <source>
        <dbReference type="SAM" id="Phobius"/>
    </source>
</evidence>
<comment type="caution">
    <text evidence="2">The sequence shown here is derived from an EMBL/GenBank/DDBJ whole genome shotgun (WGS) entry which is preliminary data.</text>
</comment>
<gene>
    <name evidence="2" type="ORF">K0U00_21020</name>
</gene>
<organism evidence="2 3">
    <name type="scientific">Paenibacillus sepulcri</name>
    <dbReference type="NCBI Taxonomy" id="359917"/>
    <lineage>
        <taxon>Bacteria</taxon>
        <taxon>Bacillati</taxon>
        <taxon>Bacillota</taxon>
        <taxon>Bacilli</taxon>
        <taxon>Bacillales</taxon>
        <taxon>Paenibacillaceae</taxon>
        <taxon>Paenibacillus</taxon>
    </lineage>
</organism>
<evidence type="ECO:0000313" key="3">
    <source>
        <dbReference type="Proteomes" id="UP001519887"/>
    </source>
</evidence>
<protein>
    <submittedName>
        <fullName evidence="2">DUF2953 domain-containing protein</fullName>
    </submittedName>
</protein>
<dbReference type="RefSeq" id="WP_210041633.1">
    <property type="nucleotide sequence ID" value="NZ_JBHLVU010000073.1"/>
</dbReference>
<accession>A0ABS7C6K3</accession>
<dbReference type="Pfam" id="PF11167">
    <property type="entry name" value="DUF2953"/>
    <property type="match status" value="1"/>
</dbReference>
<evidence type="ECO:0000313" key="2">
    <source>
        <dbReference type="EMBL" id="MBW7456523.1"/>
    </source>
</evidence>